<feature type="transmembrane region" description="Helical" evidence="7">
    <location>
        <begin position="261"/>
        <end position="285"/>
    </location>
</feature>
<feature type="transmembrane region" description="Helical" evidence="7">
    <location>
        <begin position="388"/>
        <end position="404"/>
    </location>
</feature>
<accession>A0ABY3VGQ2</accession>
<keyword evidence="5 7" id="KW-1133">Transmembrane helix</keyword>
<dbReference type="InterPro" id="IPR006707">
    <property type="entry name" value="T7SS_EccD"/>
</dbReference>
<dbReference type="Pfam" id="PF19053">
    <property type="entry name" value="EccD"/>
    <property type="match status" value="1"/>
</dbReference>
<feature type="transmembrane region" description="Helical" evidence="7">
    <location>
        <begin position="158"/>
        <end position="177"/>
    </location>
</feature>
<evidence type="ECO:0000256" key="6">
    <source>
        <dbReference type="ARBA" id="ARBA00023136"/>
    </source>
</evidence>
<dbReference type="Proteomes" id="UP001055336">
    <property type="component" value="Chromosome"/>
</dbReference>
<feature type="domain" description="EccD-like transmembrane" evidence="8">
    <location>
        <begin position="130"/>
        <end position="447"/>
    </location>
</feature>
<evidence type="ECO:0000313" key="9">
    <source>
        <dbReference type="EMBL" id="UMB68590.1"/>
    </source>
</evidence>
<feature type="transmembrane region" description="Helical" evidence="7">
    <location>
        <begin position="235"/>
        <end position="255"/>
    </location>
</feature>
<comment type="similarity">
    <text evidence="2">Belongs to the EccD/Snm4 family.</text>
</comment>
<evidence type="ECO:0000256" key="7">
    <source>
        <dbReference type="SAM" id="Phobius"/>
    </source>
</evidence>
<feature type="transmembrane region" description="Helical" evidence="7">
    <location>
        <begin position="306"/>
        <end position="327"/>
    </location>
</feature>
<feature type="transmembrane region" description="Helical" evidence="7">
    <location>
        <begin position="208"/>
        <end position="228"/>
    </location>
</feature>
<reference evidence="9" key="1">
    <citation type="submission" date="2022-08" db="EMBL/GenBank/DDBJ databases">
        <title>Whole genome sequencing of non-tuberculosis mycobacteria type-strains.</title>
        <authorList>
            <person name="Igarashi Y."/>
            <person name="Osugi A."/>
            <person name="Mitarai S."/>
        </authorList>
    </citation>
    <scope>NUCLEOTIDE SEQUENCE</scope>
    <source>
        <strain evidence="9">DSM 45127</strain>
    </source>
</reference>
<sequence>MYQGSGAITQRRLTVRANATSVDLVLPDAMPVGSLLPPILDALNDAGGVDPALTAVSYRLSLPDGSLLDGSKTLTELEIRDGCTLLLIGSTMEFAPPPCDDMAEAVSVTVAGAARPWTRRLARAVSSLSAGCLAGVAATVLIRTAFGEDTHRMGCTGVAVSAGLLALLASLSAFRVFDEPDAGLPLGLAAIVFVALAGLFVVPGGPGAPNALVGFAAAATTAAALRVFTGRPETFTALACVATTGAAAAAVGVLIGAPLPAVGAGMAAASLAVIEAAAPLSMLLARLSPVNDDGPDGLHARTLHAHTWLTSVIAAFSASAAIGAVSATRKPDAPTIVFAVVVGLTLVLRARRHHDVNRSLPAIVCGGVTLCAAIVAAAVAYPRYTFEIAAAAMALSTFALYLGFVADPTTGVPTGRRGVERVQYFTLATVAPLAFWVCGLYGAARSLTVP</sequence>
<dbReference type="InterPro" id="IPR044049">
    <property type="entry name" value="EccD_transm"/>
</dbReference>
<keyword evidence="10" id="KW-1185">Reference proteome</keyword>
<feature type="transmembrane region" description="Helical" evidence="7">
    <location>
        <begin position="424"/>
        <end position="444"/>
    </location>
</feature>
<dbReference type="InterPro" id="IPR024962">
    <property type="entry name" value="YukD-like"/>
</dbReference>
<evidence type="ECO:0000313" key="10">
    <source>
        <dbReference type="Proteomes" id="UP001055336"/>
    </source>
</evidence>
<gene>
    <name evidence="9" type="primary">eccD</name>
    <name evidence="9" type="ORF">MKK62_19575</name>
</gene>
<dbReference type="RefSeq" id="WP_240259648.1">
    <property type="nucleotide sequence ID" value="NZ_CP092488.2"/>
</dbReference>
<feature type="transmembrane region" description="Helical" evidence="7">
    <location>
        <begin position="184"/>
        <end position="202"/>
    </location>
</feature>
<name>A0ABY3VGQ2_9MYCO</name>
<keyword evidence="4 7" id="KW-0812">Transmembrane</keyword>
<keyword evidence="3" id="KW-1003">Cell membrane</keyword>
<proteinExistence type="inferred from homology"/>
<evidence type="ECO:0000259" key="8">
    <source>
        <dbReference type="Pfam" id="PF19053"/>
    </source>
</evidence>
<feature type="transmembrane region" description="Helical" evidence="7">
    <location>
        <begin position="125"/>
        <end position="146"/>
    </location>
</feature>
<evidence type="ECO:0000256" key="1">
    <source>
        <dbReference type="ARBA" id="ARBA00004651"/>
    </source>
</evidence>
<protein>
    <submittedName>
        <fullName evidence="9">Type VII secretion integral membrane protein EccD</fullName>
    </submittedName>
</protein>
<dbReference type="EMBL" id="CP092488">
    <property type="protein sequence ID" value="UMB68590.1"/>
    <property type="molecule type" value="Genomic_DNA"/>
</dbReference>
<comment type="subcellular location">
    <subcellularLocation>
        <location evidence="1">Cell membrane</location>
        <topology evidence="1">Multi-pass membrane protein</topology>
    </subcellularLocation>
</comment>
<feature type="transmembrane region" description="Helical" evidence="7">
    <location>
        <begin position="362"/>
        <end position="382"/>
    </location>
</feature>
<organism evidence="9 10">
    <name type="scientific">Mycobacterium paraterrae</name>
    <dbReference type="NCBI Taxonomy" id="577492"/>
    <lineage>
        <taxon>Bacteria</taxon>
        <taxon>Bacillati</taxon>
        <taxon>Actinomycetota</taxon>
        <taxon>Actinomycetes</taxon>
        <taxon>Mycobacteriales</taxon>
        <taxon>Mycobacteriaceae</taxon>
        <taxon>Mycobacterium</taxon>
    </lineage>
</organism>
<dbReference type="Gene3D" id="3.10.20.90">
    <property type="entry name" value="Phosphatidylinositol 3-kinase Catalytic Subunit, Chain A, domain 1"/>
    <property type="match status" value="1"/>
</dbReference>
<keyword evidence="6 7" id="KW-0472">Membrane</keyword>
<evidence type="ECO:0000256" key="5">
    <source>
        <dbReference type="ARBA" id="ARBA00022989"/>
    </source>
</evidence>
<evidence type="ECO:0000256" key="4">
    <source>
        <dbReference type="ARBA" id="ARBA00022692"/>
    </source>
</evidence>
<dbReference type="NCBIfam" id="TIGR03920">
    <property type="entry name" value="T7SS_EccD"/>
    <property type="match status" value="1"/>
</dbReference>
<dbReference type="Pfam" id="PF08817">
    <property type="entry name" value="YukD"/>
    <property type="match status" value="1"/>
</dbReference>
<evidence type="ECO:0000256" key="3">
    <source>
        <dbReference type="ARBA" id="ARBA00022475"/>
    </source>
</evidence>
<feature type="transmembrane region" description="Helical" evidence="7">
    <location>
        <begin position="333"/>
        <end position="350"/>
    </location>
</feature>
<evidence type="ECO:0000256" key="2">
    <source>
        <dbReference type="ARBA" id="ARBA00006162"/>
    </source>
</evidence>